<organism evidence="1 2">
    <name type="scientific">Lactobacillus phage Satyr</name>
    <dbReference type="NCBI Taxonomy" id="2070201"/>
    <lineage>
        <taxon>Viruses</taxon>
        <taxon>Duplodnaviria</taxon>
        <taxon>Heunggongvirae</taxon>
        <taxon>Uroviricota</taxon>
        <taxon>Caudoviricetes</taxon>
        <taxon>Tybeckvirinae</taxon>
        <taxon>Maenadvirus</taxon>
        <taxon>Maenadvirus satyr</taxon>
    </lineage>
</organism>
<reference evidence="1 2" key="1">
    <citation type="submission" date="2017-12" db="EMBL/GenBank/DDBJ databases">
        <title>Lactobacillus phages that infect wine-derived L. plantarum strains.</title>
        <authorList>
            <person name="Kyrkou I."/>
            <person name="Hestbjerg Hansen L."/>
        </authorList>
    </citation>
    <scope>NUCLEOTIDE SEQUENCE [LARGE SCALE GENOMIC DNA]</scope>
</reference>
<dbReference type="KEGG" id="vg:54988099"/>
<proteinExistence type="predicted"/>
<name>A0A2K9V549_9CAUD</name>
<dbReference type="EMBL" id="MG744354">
    <property type="protein sequence ID" value="AUV57265.1"/>
    <property type="molecule type" value="Genomic_DNA"/>
</dbReference>
<dbReference type="RefSeq" id="YP_009797676.1">
    <property type="nucleotide sequence ID" value="NC_047918.1"/>
</dbReference>
<protein>
    <submittedName>
        <fullName evidence="1">Uncharacterized protein</fullName>
    </submittedName>
</protein>
<keyword evidence="2" id="KW-1185">Reference proteome</keyword>
<dbReference type="GeneID" id="54988099"/>
<evidence type="ECO:0000313" key="1">
    <source>
        <dbReference type="EMBL" id="AUV57265.1"/>
    </source>
</evidence>
<sequence length="53" mass="6176">MIKLTINELNDIAFDKGYLPYEFFTEVDAAEVVALLLQGKKVYRTEHGYFTEM</sequence>
<accession>A0A2K9V549</accession>
<evidence type="ECO:0000313" key="2">
    <source>
        <dbReference type="Proteomes" id="UP000241743"/>
    </source>
</evidence>
<dbReference type="Proteomes" id="UP000241743">
    <property type="component" value="Segment"/>
</dbReference>